<dbReference type="EMBL" id="BARS01037360">
    <property type="protein sequence ID" value="GAG25423.1"/>
    <property type="molecule type" value="Genomic_DNA"/>
</dbReference>
<evidence type="ECO:0000256" key="1">
    <source>
        <dbReference type="SAM" id="MobiDB-lite"/>
    </source>
</evidence>
<reference evidence="2" key="1">
    <citation type="journal article" date="2014" name="Front. Microbiol.">
        <title>High frequency of phylogenetically diverse reductive dehalogenase-homologous genes in deep subseafloor sedimentary metagenomes.</title>
        <authorList>
            <person name="Kawai M."/>
            <person name="Futagami T."/>
            <person name="Toyoda A."/>
            <person name="Takaki Y."/>
            <person name="Nishi S."/>
            <person name="Hori S."/>
            <person name="Arai W."/>
            <person name="Tsubouchi T."/>
            <person name="Morono Y."/>
            <person name="Uchiyama I."/>
            <person name="Ito T."/>
            <person name="Fujiyama A."/>
            <person name="Inagaki F."/>
            <person name="Takami H."/>
        </authorList>
    </citation>
    <scope>NUCLEOTIDE SEQUENCE</scope>
    <source>
        <strain evidence="2">Expedition CK06-06</strain>
    </source>
</reference>
<name>X0WLP0_9ZZZZ</name>
<comment type="caution">
    <text evidence="2">The sequence shown here is derived from an EMBL/GenBank/DDBJ whole genome shotgun (WGS) entry which is preliminary data.</text>
</comment>
<gene>
    <name evidence="2" type="ORF">S01H1_57295</name>
</gene>
<sequence length="62" mass="7191">MYDTIIYNQDGTISKTGPSQQIWTNPDSQGSLICQTQDFPEKQEQNPEFDHHSAYSDRIAQW</sequence>
<proteinExistence type="predicted"/>
<feature type="non-terminal residue" evidence="2">
    <location>
        <position position="62"/>
    </location>
</feature>
<protein>
    <submittedName>
        <fullName evidence="2">Uncharacterized protein</fullName>
    </submittedName>
</protein>
<feature type="region of interest" description="Disordered" evidence="1">
    <location>
        <begin position="8"/>
        <end position="62"/>
    </location>
</feature>
<accession>X0WLP0</accession>
<dbReference type="AlphaFoldDB" id="X0WLP0"/>
<evidence type="ECO:0000313" key="2">
    <source>
        <dbReference type="EMBL" id="GAG25423.1"/>
    </source>
</evidence>
<organism evidence="2">
    <name type="scientific">marine sediment metagenome</name>
    <dbReference type="NCBI Taxonomy" id="412755"/>
    <lineage>
        <taxon>unclassified sequences</taxon>
        <taxon>metagenomes</taxon>
        <taxon>ecological metagenomes</taxon>
    </lineage>
</organism>
<feature type="compositionally biased region" description="Basic and acidic residues" evidence="1">
    <location>
        <begin position="39"/>
        <end position="55"/>
    </location>
</feature>
<feature type="compositionally biased region" description="Polar residues" evidence="1">
    <location>
        <begin position="8"/>
        <end position="38"/>
    </location>
</feature>